<evidence type="ECO:0000256" key="2">
    <source>
        <dbReference type="ARBA" id="ARBA00023242"/>
    </source>
</evidence>
<dbReference type="Pfam" id="PF13671">
    <property type="entry name" value="AAA_33"/>
    <property type="match status" value="1"/>
</dbReference>
<feature type="compositionally biased region" description="Low complexity" evidence="3">
    <location>
        <begin position="519"/>
        <end position="531"/>
    </location>
</feature>
<dbReference type="PANTHER" id="PTHR12381:SF56">
    <property type="entry name" value="B30.2_SPRY DOMAIN-CONTAINING PROTEIN-RELATED"/>
    <property type="match status" value="1"/>
</dbReference>
<feature type="region of interest" description="Disordered" evidence="3">
    <location>
        <begin position="1"/>
        <end position="33"/>
    </location>
</feature>
<dbReference type="GO" id="GO:0003723">
    <property type="term" value="F:RNA binding"/>
    <property type="evidence" value="ECO:0007669"/>
    <property type="project" value="TreeGrafter"/>
</dbReference>
<evidence type="ECO:0000313" key="6">
    <source>
        <dbReference type="Proteomes" id="UP001188597"/>
    </source>
</evidence>
<keyword evidence="6" id="KW-1185">Reference proteome</keyword>
<evidence type="ECO:0000259" key="4">
    <source>
        <dbReference type="SMART" id="SM00449"/>
    </source>
</evidence>
<reference evidence="5" key="1">
    <citation type="submission" date="2022-12" db="EMBL/GenBank/DDBJ databases">
        <title>Draft genome assemblies for two species of Escallonia (Escalloniales).</title>
        <authorList>
            <person name="Chanderbali A."/>
            <person name="Dervinis C."/>
            <person name="Anghel I."/>
            <person name="Soltis D."/>
            <person name="Soltis P."/>
            <person name="Zapata F."/>
        </authorList>
    </citation>
    <scope>NUCLEOTIDE SEQUENCE</scope>
    <source>
        <strain evidence="5">UCBG64.0493</strain>
        <tissue evidence="5">Leaf</tissue>
    </source>
</reference>
<dbReference type="CDD" id="cd12884">
    <property type="entry name" value="SPRY_hnRNP"/>
    <property type="match status" value="1"/>
</dbReference>
<comment type="caution">
    <text evidence="5">The sequence shown here is derived from an EMBL/GenBank/DDBJ whole genome shotgun (WGS) entry which is preliminary data.</text>
</comment>
<dbReference type="SUPFAM" id="SSF49899">
    <property type="entry name" value="Concanavalin A-like lectins/glucanases"/>
    <property type="match status" value="1"/>
</dbReference>
<dbReference type="SUPFAM" id="SSF52540">
    <property type="entry name" value="P-loop containing nucleoside triphosphate hydrolases"/>
    <property type="match status" value="1"/>
</dbReference>
<feature type="region of interest" description="Disordered" evidence="3">
    <location>
        <begin position="510"/>
        <end position="545"/>
    </location>
</feature>
<proteinExistence type="predicted"/>
<dbReference type="InterPro" id="IPR003877">
    <property type="entry name" value="SPRY_dom"/>
</dbReference>
<dbReference type="Gene3D" id="3.40.50.300">
    <property type="entry name" value="P-loop containing nucleotide triphosphate hydrolases"/>
    <property type="match status" value="1"/>
</dbReference>
<evidence type="ECO:0000256" key="1">
    <source>
        <dbReference type="ARBA" id="ARBA00004123"/>
    </source>
</evidence>
<dbReference type="SMART" id="SM00449">
    <property type="entry name" value="SPRY"/>
    <property type="match status" value="1"/>
</dbReference>
<organism evidence="5 6">
    <name type="scientific">Escallonia herrerae</name>
    <dbReference type="NCBI Taxonomy" id="1293975"/>
    <lineage>
        <taxon>Eukaryota</taxon>
        <taxon>Viridiplantae</taxon>
        <taxon>Streptophyta</taxon>
        <taxon>Embryophyta</taxon>
        <taxon>Tracheophyta</taxon>
        <taxon>Spermatophyta</taxon>
        <taxon>Magnoliopsida</taxon>
        <taxon>eudicotyledons</taxon>
        <taxon>Gunneridae</taxon>
        <taxon>Pentapetalae</taxon>
        <taxon>asterids</taxon>
        <taxon>campanulids</taxon>
        <taxon>Escalloniales</taxon>
        <taxon>Escalloniaceae</taxon>
        <taxon>Escallonia</taxon>
    </lineage>
</organism>
<dbReference type="InterPro" id="IPR013320">
    <property type="entry name" value="ConA-like_dom_sf"/>
</dbReference>
<feature type="domain" description="SPRY" evidence="4">
    <location>
        <begin position="80"/>
        <end position="230"/>
    </location>
</feature>
<dbReference type="AlphaFoldDB" id="A0AA88VSV6"/>
<evidence type="ECO:0000313" key="5">
    <source>
        <dbReference type="EMBL" id="KAK3011105.1"/>
    </source>
</evidence>
<dbReference type="InterPro" id="IPR035778">
    <property type="entry name" value="SPRY_hnRNP_U"/>
</dbReference>
<comment type="subcellular location">
    <subcellularLocation>
        <location evidence="1">Nucleus</location>
    </subcellularLocation>
</comment>
<protein>
    <recommendedName>
        <fullName evidence="4">SPRY domain-containing protein</fullName>
    </recommendedName>
</protein>
<dbReference type="GO" id="GO:0005634">
    <property type="term" value="C:nucleus"/>
    <property type="evidence" value="ECO:0007669"/>
    <property type="project" value="UniProtKB-SubCell"/>
</dbReference>
<name>A0AA88VSV6_9ASTE</name>
<dbReference type="Gene3D" id="2.60.120.920">
    <property type="match status" value="1"/>
</dbReference>
<accession>A0AA88VSV6</accession>
<dbReference type="InterPro" id="IPR043136">
    <property type="entry name" value="B30.2/SPRY_sf"/>
</dbReference>
<dbReference type="EMBL" id="JAVXUP010001481">
    <property type="protein sequence ID" value="KAK3011105.1"/>
    <property type="molecule type" value="Genomic_DNA"/>
</dbReference>
<keyword evidence="2" id="KW-0539">Nucleus</keyword>
<dbReference type="GO" id="GO:0000380">
    <property type="term" value="P:alternative mRNA splicing, via spliceosome"/>
    <property type="evidence" value="ECO:0007669"/>
    <property type="project" value="TreeGrafter"/>
</dbReference>
<evidence type="ECO:0000256" key="3">
    <source>
        <dbReference type="SAM" id="MobiDB-lite"/>
    </source>
</evidence>
<dbReference type="InterPro" id="IPR027417">
    <property type="entry name" value="P-loop_NTPase"/>
</dbReference>
<dbReference type="PANTHER" id="PTHR12381">
    <property type="entry name" value="HETEROGENEOUS NUCLEAR RIBONUCLEOPROTEIN U FAMILY MEMBER"/>
    <property type="match status" value="1"/>
</dbReference>
<dbReference type="Pfam" id="PF00622">
    <property type="entry name" value="SPRY"/>
    <property type="match status" value="1"/>
</dbReference>
<gene>
    <name evidence="5" type="ORF">RJ639_012664</name>
</gene>
<dbReference type="Proteomes" id="UP001188597">
    <property type="component" value="Unassembled WGS sequence"/>
</dbReference>
<sequence length="770" mass="84071">MASTTSHAPPTTDEPEAKKAKYAAVEPSEPPAAKPRVVLNHADCDIDFNIEGVGLQGSSLYEQGFAYCWSGARANVGITGGKYCFSCKIVSEQPVDMEDTPFDQQHVCRLGISRGDDNVGNLGESEHSFGFGGTGKYSHGGRFSDYGERYGVGDIITCAVDLETKPMASISFSKNGKLLGAKHFNAGPSGLGVVDSPVGKLQWESALFPHVLLKNIVVQLHFSFEDGLLPEEGFKPWASALMEGNGITGPTFANMQDCEVMMMVGLPASGKTTWAENWVKEHPEKRYVLLGTNLALDRMKVCLLLLDCCFYAVVCLKCNYLISPSFLLAKLDSQQVPGLVRKQNYGERFDRLMDRATGIFNTLLSRASKTPRNFVIDQTNVYKSARKRKLKPFVNYRKIAVVIFPKPEDLRLRSEKRFREMGKEVPAEAVNEMLGNQLNPTFPVMFPELNREESQRYLEEMKASLKTKSSPSPYSRESSIQPLNRTAMHNSHESSVYPYISPSLEHQPPLSVTGGHWRSSYSSQPPFSSPYGNLPSTAGVLPRDNFGQPPLNSCYGSTDGFLPRVGSNQHQLSSSCGNYSSTGYSHYGSYGGYDQSTKSFESGISTPGFAPATASYPSYGVRASSSTGYSHYGSYGGYDQSTKSFESGISTPGFAPTTASYPSYGVRASSRDLDVGSRNFVGMDGTKPYQRGMVEPYPGTTTYAYDSHVGHTRVPGGPRADLPSPGEPPILPAAPAIYGSSYGTRAPRPTHGNMHMLHHGGYVQPRPGYY</sequence>